<dbReference type="EMBL" id="LNIX01000033">
    <property type="protein sequence ID" value="OXA40615.1"/>
    <property type="molecule type" value="Genomic_DNA"/>
</dbReference>
<evidence type="ECO:0000313" key="2">
    <source>
        <dbReference type="Proteomes" id="UP000198287"/>
    </source>
</evidence>
<dbReference type="AlphaFoldDB" id="A0A226D4Y4"/>
<gene>
    <name evidence="1" type="ORF">Fcan01_24742</name>
</gene>
<proteinExistence type="predicted"/>
<dbReference type="Proteomes" id="UP000198287">
    <property type="component" value="Unassembled WGS sequence"/>
</dbReference>
<organism evidence="1 2">
    <name type="scientific">Folsomia candida</name>
    <name type="common">Springtail</name>
    <dbReference type="NCBI Taxonomy" id="158441"/>
    <lineage>
        <taxon>Eukaryota</taxon>
        <taxon>Metazoa</taxon>
        <taxon>Ecdysozoa</taxon>
        <taxon>Arthropoda</taxon>
        <taxon>Hexapoda</taxon>
        <taxon>Collembola</taxon>
        <taxon>Entomobryomorpha</taxon>
        <taxon>Isotomoidea</taxon>
        <taxon>Isotomidae</taxon>
        <taxon>Proisotominae</taxon>
        <taxon>Folsomia</taxon>
    </lineage>
</organism>
<comment type="caution">
    <text evidence="1">The sequence shown here is derived from an EMBL/GenBank/DDBJ whole genome shotgun (WGS) entry which is preliminary data.</text>
</comment>
<accession>A0A226D4Y4</accession>
<sequence length="108" mass="12227">MEYSTLSTVALTLGLFALVCLTAGCLIRHCCPFWISEKIGMFRERVYQTELHNFSKSPSLFSCNMMGRSHPTHINIPIVIVSDENGKRVMGGKDAHCVYEKQDMEEIL</sequence>
<reference evidence="1 2" key="1">
    <citation type="submission" date="2015-12" db="EMBL/GenBank/DDBJ databases">
        <title>The genome of Folsomia candida.</title>
        <authorList>
            <person name="Faddeeva A."/>
            <person name="Derks M.F."/>
            <person name="Anvar Y."/>
            <person name="Smit S."/>
            <person name="Van Straalen N."/>
            <person name="Roelofs D."/>
        </authorList>
    </citation>
    <scope>NUCLEOTIDE SEQUENCE [LARGE SCALE GENOMIC DNA]</scope>
    <source>
        <strain evidence="1 2">VU population</strain>
        <tissue evidence="1">Whole body</tissue>
    </source>
</reference>
<name>A0A226D4Y4_FOLCA</name>
<keyword evidence="2" id="KW-1185">Reference proteome</keyword>
<protein>
    <submittedName>
        <fullName evidence="1">Uncharacterized protein</fullName>
    </submittedName>
</protein>
<evidence type="ECO:0000313" key="1">
    <source>
        <dbReference type="EMBL" id="OXA40615.1"/>
    </source>
</evidence>